<dbReference type="EMBL" id="DTDR01000033">
    <property type="protein sequence ID" value="HGK63154.1"/>
    <property type="molecule type" value="Genomic_DNA"/>
</dbReference>
<evidence type="ECO:0000313" key="1">
    <source>
        <dbReference type="EMBL" id="HGK63154.1"/>
    </source>
</evidence>
<proteinExistence type="predicted"/>
<accession>A0A7V3ZTX4</accession>
<reference evidence="1" key="1">
    <citation type="journal article" date="2020" name="mSystems">
        <title>Genome- and Community-Level Interaction Insights into Carbon Utilization and Element Cycling Functions of Hydrothermarchaeota in Hydrothermal Sediment.</title>
        <authorList>
            <person name="Zhou Z."/>
            <person name="Liu Y."/>
            <person name="Xu W."/>
            <person name="Pan J."/>
            <person name="Luo Z.H."/>
            <person name="Li M."/>
        </authorList>
    </citation>
    <scope>NUCLEOTIDE SEQUENCE [LARGE SCALE GENOMIC DNA]</scope>
    <source>
        <strain evidence="1">SpSt-697</strain>
    </source>
</reference>
<protein>
    <submittedName>
        <fullName evidence="1">Uncharacterized protein</fullName>
    </submittedName>
</protein>
<name>A0A7V3ZTX4_UNCW3</name>
<comment type="caution">
    <text evidence="1">The sequence shown here is derived from an EMBL/GenBank/DDBJ whole genome shotgun (WGS) entry which is preliminary data.</text>
</comment>
<organism evidence="1">
    <name type="scientific">candidate division WOR-3 bacterium</name>
    <dbReference type="NCBI Taxonomy" id="2052148"/>
    <lineage>
        <taxon>Bacteria</taxon>
        <taxon>Bacteria division WOR-3</taxon>
    </lineage>
</organism>
<sequence>MKEDIYALVKKIIKLKEKEKPSLFRKSLLLKYLNIEKIAEELQRQSFHTIWDGIVNTFEKINDLRKKSEKEKN</sequence>
<dbReference type="AlphaFoldDB" id="A0A7V3ZTX4"/>
<gene>
    <name evidence="1" type="ORF">ENU74_00930</name>
</gene>